<evidence type="ECO:0000256" key="9">
    <source>
        <dbReference type="SAM" id="Phobius"/>
    </source>
</evidence>
<dbReference type="GO" id="GO:0005789">
    <property type="term" value="C:endoplasmic reticulum membrane"/>
    <property type="evidence" value="ECO:0007669"/>
    <property type="project" value="UniProtKB-SubCell"/>
</dbReference>
<evidence type="ECO:0000256" key="8">
    <source>
        <dbReference type="ARBA" id="ARBA00023136"/>
    </source>
</evidence>
<dbReference type="Proteomes" id="UP000594638">
    <property type="component" value="Unassembled WGS sequence"/>
</dbReference>
<evidence type="ECO:0000256" key="3">
    <source>
        <dbReference type="ARBA" id="ARBA00022676"/>
    </source>
</evidence>
<sequence length="190" mass="21801">MFQDITTLLLDPKAFKDTIDLFVERYKDQLKLMLLQAFLEVNIVVYGGMLVSYYGRVKSNSDSLVKLSRFCPSHAVLENSSIHIHKMPQWPTSGGSLPKILHPLMLMLKLIVQFLLLLWYICMKIPVPDVFMVQVTVLENSSMYVLLPSTGVAVEFASQYRRSNLHNQIVNGKYKLWSHGMFCTHSFALE</sequence>
<evidence type="ECO:0000256" key="6">
    <source>
        <dbReference type="ARBA" id="ARBA00022824"/>
    </source>
</evidence>
<keyword evidence="3" id="KW-0328">Glycosyltransferase</keyword>
<comment type="subcellular location">
    <subcellularLocation>
        <location evidence="1">Endoplasmic reticulum membrane</location>
        <topology evidence="1">Single-pass membrane protein</topology>
    </subcellularLocation>
</comment>
<keyword evidence="6" id="KW-0256">Endoplasmic reticulum</keyword>
<evidence type="ECO:0000256" key="1">
    <source>
        <dbReference type="ARBA" id="ARBA00004389"/>
    </source>
</evidence>
<keyword evidence="7 9" id="KW-1133">Transmembrane helix</keyword>
<name>A0A8S0RSQ6_OLEEU</name>
<dbReference type="AlphaFoldDB" id="A0A8S0RSQ6"/>
<dbReference type="PANTHER" id="PTHR13036">
    <property type="entry name" value="BETA1,4 MANNOSYLTRANSFERASE"/>
    <property type="match status" value="1"/>
</dbReference>
<dbReference type="PANTHER" id="PTHR13036:SF0">
    <property type="entry name" value="CHITOBIOSYLDIPHOSPHODOLICHOL BETA-MANNOSYLTRANSFERASE"/>
    <property type="match status" value="1"/>
</dbReference>
<gene>
    <name evidence="10" type="ORF">OLEA9_A000166</name>
</gene>
<evidence type="ECO:0000256" key="4">
    <source>
        <dbReference type="ARBA" id="ARBA00022679"/>
    </source>
</evidence>
<dbReference type="InterPro" id="IPR029057">
    <property type="entry name" value="PRTase-like"/>
</dbReference>
<feature type="transmembrane region" description="Helical" evidence="9">
    <location>
        <begin position="100"/>
        <end position="122"/>
    </location>
</feature>
<evidence type="ECO:0000256" key="5">
    <source>
        <dbReference type="ARBA" id="ARBA00022692"/>
    </source>
</evidence>
<keyword evidence="4" id="KW-0808">Transferase</keyword>
<reference evidence="10 11" key="1">
    <citation type="submission" date="2019-12" db="EMBL/GenBank/DDBJ databases">
        <authorList>
            <person name="Alioto T."/>
            <person name="Alioto T."/>
            <person name="Gomez Garrido J."/>
        </authorList>
    </citation>
    <scope>NUCLEOTIDE SEQUENCE [LARGE SCALE GENOMIC DNA]</scope>
</reference>
<evidence type="ECO:0000313" key="10">
    <source>
        <dbReference type="EMBL" id="CAA2982309.1"/>
    </source>
</evidence>
<organism evidence="10 11">
    <name type="scientific">Olea europaea subsp. europaea</name>
    <dbReference type="NCBI Taxonomy" id="158383"/>
    <lineage>
        <taxon>Eukaryota</taxon>
        <taxon>Viridiplantae</taxon>
        <taxon>Streptophyta</taxon>
        <taxon>Embryophyta</taxon>
        <taxon>Tracheophyta</taxon>
        <taxon>Spermatophyta</taxon>
        <taxon>Magnoliopsida</taxon>
        <taxon>eudicotyledons</taxon>
        <taxon>Gunneridae</taxon>
        <taxon>Pentapetalae</taxon>
        <taxon>asterids</taxon>
        <taxon>lamiids</taxon>
        <taxon>Lamiales</taxon>
        <taxon>Oleaceae</taxon>
        <taxon>Oleeae</taxon>
        <taxon>Olea</taxon>
    </lineage>
</organism>
<evidence type="ECO:0000313" key="11">
    <source>
        <dbReference type="Proteomes" id="UP000594638"/>
    </source>
</evidence>
<dbReference type="GO" id="GO:0000030">
    <property type="term" value="F:mannosyltransferase activity"/>
    <property type="evidence" value="ECO:0007669"/>
    <property type="project" value="InterPro"/>
</dbReference>
<feature type="transmembrane region" description="Helical" evidence="9">
    <location>
        <begin position="32"/>
        <end position="54"/>
    </location>
</feature>
<dbReference type="InterPro" id="IPR026051">
    <property type="entry name" value="ALG1-like"/>
</dbReference>
<protein>
    <submittedName>
        <fullName evidence="10">Uncharacterized protein</fullName>
    </submittedName>
</protein>
<comment type="pathway">
    <text evidence="2">Protein modification; protein glycosylation.</text>
</comment>
<dbReference type="Gramene" id="OE9A000166T1">
    <property type="protein sequence ID" value="OE9A000166C1"/>
    <property type="gene ID" value="OE9A000166"/>
</dbReference>
<keyword evidence="8 9" id="KW-0472">Membrane</keyword>
<proteinExistence type="predicted"/>
<evidence type="ECO:0000256" key="7">
    <source>
        <dbReference type="ARBA" id="ARBA00022989"/>
    </source>
</evidence>
<dbReference type="OrthoDB" id="1935192at2759"/>
<dbReference type="EMBL" id="CACTIH010003691">
    <property type="protein sequence ID" value="CAA2982309.1"/>
    <property type="molecule type" value="Genomic_DNA"/>
</dbReference>
<accession>A0A8S0RSQ6</accession>
<comment type="caution">
    <text evidence="10">The sequence shown here is derived from an EMBL/GenBank/DDBJ whole genome shotgun (WGS) entry which is preliminary data.</text>
</comment>
<keyword evidence="5 9" id="KW-0812">Transmembrane</keyword>
<evidence type="ECO:0000256" key="2">
    <source>
        <dbReference type="ARBA" id="ARBA00004922"/>
    </source>
</evidence>
<dbReference type="Gene3D" id="3.40.50.2020">
    <property type="match status" value="1"/>
</dbReference>
<keyword evidence="11" id="KW-1185">Reference proteome</keyword>